<dbReference type="PATRIC" id="fig|1736674.3.peg.612"/>
<dbReference type="SMART" id="SM00710">
    <property type="entry name" value="PbH1"/>
    <property type="match status" value="7"/>
</dbReference>
<organism evidence="2 3">
    <name type="scientific">Pseudalgibacter alginicilyticus</name>
    <dbReference type="NCBI Taxonomy" id="1736674"/>
    <lineage>
        <taxon>Bacteria</taxon>
        <taxon>Pseudomonadati</taxon>
        <taxon>Bacteroidota</taxon>
        <taxon>Flavobacteriia</taxon>
        <taxon>Flavobacteriales</taxon>
        <taxon>Flavobacteriaceae</taxon>
        <taxon>Pseudalgibacter</taxon>
    </lineage>
</organism>
<evidence type="ECO:0000313" key="3">
    <source>
        <dbReference type="Proteomes" id="UP000057981"/>
    </source>
</evidence>
<gene>
    <name evidence="2" type="ORF">APS56_02935</name>
</gene>
<feature type="domain" description="Right handed beta helix" evidence="1">
    <location>
        <begin position="465"/>
        <end position="585"/>
    </location>
</feature>
<accession>A0A0P0D8U5</accession>
<dbReference type="InterPro" id="IPR039448">
    <property type="entry name" value="Beta_helix"/>
</dbReference>
<sequence length="705" mass="79601">MRINSYILILTFLCLTNIQSQHKIYVSTKGNDANLGTKTTPLATLIGARNSIRKLKKNKTFQEQGVIVIISDGEYSMKEPLVLLPEDSGTAEYPIIYKAEEGATPVFSGGKKITGFYENEKGLWETKISESLYYKWKFDQLYVNNKRAVLAKTPNNGFIKIDSVSQNIWKQGSSRIAEYAQQIISLKEDGFDLLSKIKSEEIKNVRFKAYHKWDYTLRHINDIDANSKKIVTSGRGMKPWNPLKNDRRLVLENFEAALDAPGEWFLKDNGTLLYRPLEGQMIGSTEVIAPALENLISIIGNEKNNKPVEYITIQGLSFKNCHYKIPSTGAEPNQAAAKLNAAIMFENAKDISIINCEISLIGQHAIWLGKGCHNSLIEHNYIHNIGGGGVYLGDFKPLKDDLHTHHITVNNNIIKSGGQEFPPAVGIWVGHSSDNNISHNDIGNFYYSGISVGWVWGYKLSLAKRNTIAYNHIHHIGWDLLSDMAGIYTLGDSEGTIVENNVIHHVHAYSYGGWGMYADEGSSGIFFKNNLVYNTKTGGFQQNYGKGNTVKNNILAFAKKYQLQCTVAEEHKSFSFTNNIILFNEGVVLKGAWDEVVADIEHNIYWNTNGNDYDFNGHTFKAWQNRGFDKHSFIINPNFKNSFKTDFRFENQKSISKINFVPFDYSKAGVIGDKEWKKKAKLSNLIIENFEYAVMNNMILDPERG</sequence>
<dbReference type="AlphaFoldDB" id="A0A0P0D8U5"/>
<dbReference type="SUPFAM" id="SSF51126">
    <property type="entry name" value="Pectin lyase-like"/>
    <property type="match status" value="1"/>
</dbReference>
<dbReference type="PANTHER" id="PTHR36453">
    <property type="entry name" value="SECRETED PROTEIN-RELATED"/>
    <property type="match status" value="1"/>
</dbReference>
<dbReference type="Gene3D" id="2.160.20.10">
    <property type="entry name" value="Single-stranded right-handed beta-helix, Pectin lyase-like"/>
    <property type="match status" value="2"/>
</dbReference>
<dbReference type="STRING" id="1736674.APS56_02935"/>
<dbReference type="PANTHER" id="PTHR36453:SF1">
    <property type="entry name" value="RIGHT HANDED BETA HELIX DOMAIN-CONTAINING PROTEIN"/>
    <property type="match status" value="1"/>
</dbReference>
<dbReference type="InterPro" id="IPR012334">
    <property type="entry name" value="Pectin_lyas_fold"/>
</dbReference>
<keyword evidence="3" id="KW-1185">Reference proteome</keyword>
<dbReference type="InterPro" id="IPR011050">
    <property type="entry name" value="Pectin_lyase_fold/virulence"/>
</dbReference>
<dbReference type="KEGG" id="ahz:APS56_02935"/>
<name>A0A0P0D8U5_9FLAO</name>
<reference evidence="2 3" key="1">
    <citation type="submission" date="2015-10" db="EMBL/GenBank/DDBJ databases">
        <authorList>
            <person name="Gilbert D.G."/>
        </authorList>
    </citation>
    <scope>NUCLEOTIDE SEQUENCE [LARGE SCALE GENOMIC DNA]</scope>
    <source>
        <strain evidence="3">HZ-22</strain>
    </source>
</reference>
<dbReference type="Pfam" id="PF13229">
    <property type="entry name" value="Beta_helix"/>
    <property type="match status" value="2"/>
</dbReference>
<dbReference type="OrthoDB" id="9808066at2"/>
<evidence type="ECO:0000259" key="1">
    <source>
        <dbReference type="Pfam" id="PF13229"/>
    </source>
</evidence>
<proteinExistence type="predicted"/>
<protein>
    <recommendedName>
        <fullName evidence="1">Right handed beta helix domain-containing protein</fullName>
    </recommendedName>
</protein>
<dbReference type="Proteomes" id="UP000057981">
    <property type="component" value="Chromosome"/>
</dbReference>
<feature type="domain" description="Right handed beta helix" evidence="1">
    <location>
        <begin position="309"/>
        <end position="442"/>
    </location>
</feature>
<dbReference type="EMBL" id="CP012898">
    <property type="protein sequence ID" value="ALJ04165.1"/>
    <property type="molecule type" value="Genomic_DNA"/>
</dbReference>
<evidence type="ECO:0000313" key="2">
    <source>
        <dbReference type="EMBL" id="ALJ04165.1"/>
    </source>
</evidence>
<dbReference type="InterPro" id="IPR006626">
    <property type="entry name" value="PbH1"/>
</dbReference>